<dbReference type="RefSeq" id="WP_048435579.1">
    <property type="nucleotide sequence ID" value="NZ_LWHQ01000040.1"/>
</dbReference>
<evidence type="ECO:0000259" key="2">
    <source>
        <dbReference type="PROSITE" id="PS50943"/>
    </source>
</evidence>
<dbReference type="SMART" id="SM00530">
    <property type="entry name" value="HTH_XRE"/>
    <property type="match status" value="1"/>
</dbReference>
<gene>
    <name evidence="3" type="ORF">A5481_20435</name>
</gene>
<dbReference type="EMBL" id="LWHQ01000040">
    <property type="protein sequence ID" value="OAS21990.1"/>
    <property type="molecule type" value="Genomic_DNA"/>
</dbReference>
<dbReference type="STRING" id="427683.A5481_20435"/>
<dbReference type="OrthoDB" id="9797172at2"/>
<organism evidence="3 4">
    <name type="scientific">Methylobacterium platani</name>
    <dbReference type="NCBI Taxonomy" id="427683"/>
    <lineage>
        <taxon>Bacteria</taxon>
        <taxon>Pseudomonadati</taxon>
        <taxon>Pseudomonadota</taxon>
        <taxon>Alphaproteobacteria</taxon>
        <taxon>Hyphomicrobiales</taxon>
        <taxon>Methylobacteriaceae</taxon>
        <taxon>Methylobacterium</taxon>
    </lineage>
</organism>
<dbReference type="AlphaFoldDB" id="A0A179S7D0"/>
<dbReference type="Pfam" id="PF01381">
    <property type="entry name" value="HTH_3"/>
    <property type="match status" value="1"/>
</dbReference>
<reference evidence="3 4" key="1">
    <citation type="submission" date="2016-04" db="EMBL/GenBank/DDBJ databases">
        <authorList>
            <person name="Evans L.H."/>
            <person name="Alamgir A."/>
            <person name="Owens N."/>
            <person name="Weber N.D."/>
            <person name="Virtaneva K."/>
            <person name="Barbian K."/>
            <person name="Babar A."/>
            <person name="Rosenke K."/>
        </authorList>
    </citation>
    <scope>NUCLEOTIDE SEQUENCE [LARGE SCALE GENOMIC DNA]</scope>
    <source>
        <strain evidence="3 4">PMB02</strain>
    </source>
</reference>
<feature type="region of interest" description="Disordered" evidence="1">
    <location>
        <begin position="74"/>
        <end position="93"/>
    </location>
</feature>
<accession>A0A179S7D0</accession>
<evidence type="ECO:0000313" key="3">
    <source>
        <dbReference type="EMBL" id="OAS21990.1"/>
    </source>
</evidence>
<dbReference type="InterPro" id="IPR001387">
    <property type="entry name" value="Cro/C1-type_HTH"/>
</dbReference>
<feature type="domain" description="HTH cro/C1-type" evidence="2">
    <location>
        <begin position="16"/>
        <end position="70"/>
    </location>
</feature>
<dbReference type="PROSITE" id="PS50943">
    <property type="entry name" value="HTH_CROC1"/>
    <property type="match status" value="1"/>
</dbReference>
<proteinExistence type="predicted"/>
<name>A0A179S7D0_9HYPH</name>
<dbReference type="Proteomes" id="UP000078316">
    <property type="component" value="Unassembled WGS sequence"/>
</dbReference>
<evidence type="ECO:0000256" key="1">
    <source>
        <dbReference type="SAM" id="MobiDB-lite"/>
    </source>
</evidence>
<sequence>MKKAPDPVDRHVGHRVRVRRLLVGVSQEKLGDALGVTFQQIQKYEKGTNRISASRLRQIADMLGVPVSFFYEGAPRQDGTRDESAEPTPGTAAHDVFWTSQDLQLVRAFQRIGDSQVRRRIISLVEAIGAAAPDADAPDTAPPDAE</sequence>
<protein>
    <submittedName>
        <fullName evidence="3">Transcriptional regulator</fullName>
    </submittedName>
</protein>
<dbReference type="SUPFAM" id="SSF47413">
    <property type="entry name" value="lambda repressor-like DNA-binding domains"/>
    <property type="match status" value="1"/>
</dbReference>
<dbReference type="InterPro" id="IPR010982">
    <property type="entry name" value="Lambda_DNA-bd_dom_sf"/>
</dbReference>
<dbReference type="CDD" id="cd00093">
    <property type="entry name" value="HTH_XRE"/>
    <property type="match status" value="1"/>
</dbReference>
<comment type="caution">
    <text evidence="3">The sequence shown here is derived from an EMBL/GenBank/DDBJ whole genome shotgun (WGS) entry which is preliminary data.</text>
</comment>
<dbReference type="Gene3D" id="1.10.260.40">
    <property type="entry name" value="lambda repressor-like DNA-binding domains"/>
    <property type="match status" value="1"/>
</dbReference>
<dbReference type="GO" id="GO:0003677">
    <property type="term" value="F:DNA binding"/>
    <property type="evidence" value="ECO:0007669"/>
    <property type="project" value="InterPro"/>
</dbReference>
<evidence type="ECO:0000313" key="4">
    <source>
        <dbReference type="Proteomes" id="UP000078316"/>
    </source>
</evidence>